<reference evidence="2" key="1">
    <citation type="submission" date="2023-06" db="EMBL/GenBank/DDBJ databases">
        <authorList>
            <person name="Zhang S."/>
        </authorList>
    </citation>
    <scope>NUCLEOTIDE SEQUENCE</scope>
    <source>
        <strain evidence="2">SG2303</strain>
    </source>
</reference>
<dbReference type="SUPFAM" id="SSF54523">
    <property type="entry name" value="Pili subunits"/>
    <property type="match status" value="1"/>
</dbReference>
<keyword evidence="1" id="KW-0812">Transmembrane</keyword>
<proteinExistence type="predicted"/>
<keyword evidence="1" id="KW-1133">Transmembrane helix</keyword>
<name>A0ABT7XLW0_9NEIS</name>
<dbReference type="Proteomes" id="UP001168540">
    <property type="component" value="Unassembled WGS sequence"/>
</dbReference>
<gene>
    <name evidence="2" type="ORF">QU481_07705</name>
</gene>
<dbReference type="Gene3D" id="3.30.700.50">
    <property type="match status" value="1"/>
</dbReference>
<sequence>MPQRGFSLIELMVVLAIVAGLATLAYPSYQAQLRRSHQTEARGALLEAGLFLERWYAEKGGYKQDSTTWPALPGDGTPFYEIKFSTSAKNTDDGEYRLRAMPRPEHAWLGAEYLELDQDGNLRLCEEQGGTRRCRR</sequence>
<dbReference type="NCBIfam" id="TIGR02532">
    <property type="entry name" value="IV_pilin_GFxxxE"/>
    <property type="match status" value="1"/>
</dbReference>
<comment type="caution">
    <text evidence="2">The sequence shown here is derived from an EMBL/GenBank/DDBJ whole genome shotgun (WGS) entry which is preliminary data.</text>
</comment>
<evidence type="ECO:0000256" key="1">
    <source>
        <dbReference type="SAM" id="Phobius"/>
    </source>
</evidence>
<dbReference type="InterPro" id="IPR031982">
    <property type="entry name" value="PilE-like"/>
</dbReference>
<keyword evidence="3" id="KW-1185">Reference proteome</keyword>
<dbReference type="RefSeq" id="WP_289829356.1">
    <property type="nucleotide sequence ID" value="NZ_JAUEDK010000010.1"/>
</dbReference>
<evidence type="ECO:0000313" key="3">
    <source>
        <dbReference type="Proteomes" id="UP001168540"/>
    </source>
</evidence>
<feature type="transmembrane region" description="Helical" evidence="1">
    <location>
        <begin position="6"/>
        <end position="26"/>
    </location>
</feature>
<dbReference type="Pfam" id="PF07963">
    <property type="entry name" value="N_methyl"/>
    <property type="match status" value="1"/>
</dbReference>
<dbReference type="InterPro" id="IPR045584">
    <property type="entry name" value="Pilin-like"/>
</dbReference>
<keyword evidence="1" id="KW-0472">Membrane</keyword>
<dbReference type="PROSITE" id="PS00409">
    <property type="entry name" value="PROKAR_NTER_METHYL"/>
    <property type="match status" value="1"/>
</dbReference>
<dbReference type="InterPro" id="IPR012902">
    <property type="entry name" value="N_methyl_site"/>
</dbReference>
<organism evidence="2 3">
    <name type="scientific">Crenobacter oryzisoli</name>
    <dbReference type="NCBI Taxonomy" id="3056844"/>
    <lineage>
        <taxon>Bacteria</taxon>
        <taxon>Pseudomonadati</taxon>
        <taxon>Pseudomonadota</taxon>
        <taxon>Betaproteobacteria</taxon>
        <taxon>Neisseriales</taxon>
        <taxon>Neisseriaceae</taxon>
        <taxon>Crenobacter</taxon>
    </lineage>
</organism>
<evidence type="ECO:0000313" key="2">
    <source>
        <dbReference type="EMBL" id="MDN0074776.1"/>
    </source>
</evidence>
<dbReference type="Pfam" id="PF16732">
    <property type="entry name" value="ComP_DUS"/>
    <property type="match status" value="1"/>
</dbReference>
<accession>A0ABT7XLW0</accession>
<protein>
    <submittedName>
        <fullName evidence="2">Type IV pilin protein</fullName>
    </submittedName>
</protein>
<dbReference type="EMBL" id="JAUEDK010000010">
    <property type="protein sequence ID" value="MDN0074776.1"/>
    <property type="molecule type" value="Genomic_DNA"/>
</dbReference>